<dbReference type="PANTHER" id="PTHR48111:SF35">
    <property type="entry name" value="TRANSCRIPTIONAL REGULATORY PROTEIN QSEB"/>
    <property type="match status" value="1"/>
</dbReference>
<dbReference type="GO" id="GO:0006355">
    <property type="term" value="P:regulation of DNA-templated transcription"/>
    <property type="evidence" value="ECO:0007669"/>
    <property type="project" value="InterPro"/>
</dbReference>
<name>A0A8J6Z0T3_9PROT</name>
<dbReference type="Gene3D" id="3.40.50.2300">
    <property type="match status" value="1"/>
</dbReference>
<evidence type="ECO:0000256" key="4">
    <source>
        <dbReference type="ARBA" id="ARBA00023012"/>
    </source>
</evidence>
<dbReference type="Pfam" id="PF00072">
    <property type="entry name" value="Response_reg"/>
    <property type="match status" value="1"/>
</dbReference>
<dbReference type="FunFam" id="3.40.50.2300:FF:000002">
    <property type="entry name" value="DNA-binding response regulator PhoP"/>
    <property type="match status" value="1"/>
</dbReference>
<evidence type="ECO:0000256" key="8">
    <source>
        <dbReference type="PROSITE-ProRule" id="PRU00169"/>
    </source>
</evidence>
<evidence type="ECO:0000256" key="6">
    <source>
        <dbReference type="ARBA" id="ARBA00023125"/>
    </source>
</evidence>
<dbReference type="RefSeq" id="WP_192534763.1">
    <property type="nucleotide sequence ID" value="NZ_JACZHT010000007.1"/>
</dbReference>
<dbReference type="Gene3D" id="6.10.250.690">
    <property type="match status" value="1"/>
</dbReference>
<keyword evidence="3 8" id="KW-0597">Phosphoprotein</keyword>
<gene>
    <name evidence="12" type="ORF">IHV25_08820</name>
</gene>
<comment type="caution">
    <text evidence="12">The sequence shown here is derived from an EMBL/GenBank/DDBJ whole genome shotgun (WGS) entry which is preliminary data.</text>
</comment>
<evidence type="ECO:0000313" key="12">
    <source>
        <dbReference type="EMBL" id="MBE1237748.1"/>
    </source>
</evidence>
<proteinExistence type="predicted"/>
<dbReference type="CDD" id="cd17624">
    <property type="entry name" value="REC_OmpR_PmrA-like"/>
    <property type="match status" value="1"/>
</dbReference>
<evidence type="ECO:0000256" key="5">
    <source>
        <dbReference type="ARBA" id="ARBA00023015"/>
    </source>
</evidence>
<dbReference type="InterPro" id="IPR001789">
    <property type="entry name" value="Sig_transdc_resp-reg_receiver"/>
</dbReference>
<feature type="DNA-binding region" description="OmpR/PhoB-type" evidence="9">
    <location>
        <begin position="124"/>
        <end position="218"/>
    </location>
</feature>
<dbReference type="PROSITE" id="PS51755">
    <property type="entry name" value="OMPR_PHOB"/>
    <property type="match status" value="1"/>
</dbReference>
<dbReference type="GO" id="GO:0000976">
    <property type="term" value="F:transcription cis-regulatory region binding"/>
    <property type="evidence" value="ECO:0007669"/>
    <property type="project" value="TreeGrafter"/>
</dbReference>
<evidence type="ECO:0000259" key="10">
    <source>
        <dbReference type="PROSITE" id="PS50110"/>
    </source>
</evidence>
<dbReference type="GO" id="GO:0005829">
    <property type="term" value="C:cytosol"/>
    <property type="evidence" value="ECO:0007669"/>
    <property type="project" value="TreeGrafter"/>
</dbReference>
<keyword evidence="4" id="KW-0902">Two-component regulatory system</keyword>
<reference evidence="12" key="1">
    <citation type="submission" date="2020-10" db="EMBL/GenBank/DDBJ databases">
        <title>Genome sequence of the unusual species of purple photosynthetic bacteria, Phaeovibrio sulfidiphilus DSM 23193, type strain.</title>
        <authorList>
            <person name="Kyndt J.A."/>
            <person name="Meyer T.E."/>
        </authorList>
    </citation>
    <scope>NUCLEOTIDE SEQUENCE</scope>
    <source>
        <strain evidence="12">DSM 23193</strain>
    </source>
</reference>
<keyword evidence="6 9" id="KW-0238">DNA-binding</keyword>
<keyword evidence="13" id="KW-1185">Reference proteome</keyword>
<dbReference type="SUPFAM" id="SSF52172">
    <property type="entry name" value="CheY-like"/>
    <property type="match status" value="1"/>
</dbReference>
<comment type="subcellular location">
    <subcellularLocation>
        <location evidence="1">Cytoplasm</location>
    </subcellularLocation>
</comment>
<dbReference type="Pfam" id="PF00486">
    <property type="entry name" value="Trans_reg_C"/>
    <property type="match status" value="1"/>
</dbReference>
<dbReference type="InterPro" id="IPR036388">
    <property type="entry name" value="WH-like_DNA-bd_sf"/>
</dbReference>
<dbReference type="EMBL" id="JACZHT010000007">
    <property type="protein sequence ID" value="MBE1237748.1"/>
    <property type="molecule type" value="Genomic_DNA"/>
</dbReference>
<dbReference type="AlphaFoldDB" id="A0A8J6Z0T3"/>
<evidence type="ECO:0000256" key="9">
    <source>
        <dbReference type="PROSITE-ProRule" id="PRU01091"/>
    </source>
</evidence>
<organism evidence="12 13">
    <name type="scientific">Phaeovibrio sulfidiphilus</name>
    <dbReference type="NCBI Taxonomy" id="1220600"/>
    <lineage>
        <taxon>Bacteria</taxon>
        <taxon>Pseudomonadati</taxon>
        <taxon>Pseudomonadota</taxon>
        <taxon>Alphaproteobacteria</taxon>
        <taxon>Rhodospirillales</taxon>
        <taxon>Rhodospirillaceae</taxon>
        <taxon>Phaeovibrio</taxon>
    </lineage>
</organism>
<dbReference type="GO" id="GO:0000156">
    <property type="term" value="F:phosphorelay response regulator activity"/>
    <property type="evidence" value="ECO:0007669"/>
    <property type="project" value="TreeGrafter"/>
</dbReference>
<evidence type="ECO:0000256" key="3">
    <source>
        <dbReference type="ARBA" id="ARBA00022553"/>
    </source>
</evidence>
<protein>
    <submittedName>
        <fullName evidence="12">Response regulator</fullName>
    </submittedName>
</protein>
<dbReference type="SMART" id="SM00862">
    <property type="entry name" value="Trans_reg_C"/>
    <property type="match status" value="1"/>
</dbReference>
<evidence type="ECO:0000259" key="11">
    <source>
        <dbReference type="PROSITE" id="PS51755"/>
    </source>
</evidence>
<dbReference type="CDD" id="cd00383">
    <property type="entry name" value="trans_reg_C"/>
    <property type="match status" value="1"/>
</dbReference>
<feature type="modified residue" description="4-aspartylphosphate" evidence="8">
    <location>
        <position position="51"/>
    </location>
</feature>
<dbReference type="SMART" id="SM00448">
    <property type="entry name" value="REC"/>
    <property type="match status" value="1"/>
</dbReference>
<dbReference type="Proteomes" id="UP000631034">
    <property type="component" value="Unassembled WGS sequence"/>
</dbReference>
<sequence length="220" mass="24357">MRLLLVEDDRLIGHGIEKTLARYGFSVDWFDTGTEGEEAALATDYDVVILDLGLPGVDGLSILKTWRSRGIQVPVLVLTARSELHQKVEGLDHGADDYLAKPFALEELLARLRALVRRSHGVAAPTLVHGRLSFDPAARQVRLGDEPLILSPREMALVEHFLLNPKVVISRASIEEKLYPWGEEVSSNAVEFHIHNIRKKLGAGFIRTVRGLGYSLGDPP</sequence>
<accession>A0A8J6Z0T3</accession>
<evidence type="ECO:0000256" key="2">
    <source>
        <dbReference type="ARBA" id="ARBA00022490"/>
    </source>
</evidence>
<keyword evidence="7" id="KW-0804">Transcription</keyword>
<evidence type="ECO:0000256" key="7">
    <source>
        <dbReference type="ARBA" id="ARBA00023163"/>
    </source>
</evidence>
<dbReference type="InterPro" id="IPR011006">
    <property type="entry name" value="CheY-like_superfamily"/>
</dbReference>
<feature type="domain" description="OmpR/PhoB-type" evidence="11">
    <location>
        <begin position="124"/>
        <end position="218"/>
    </location>
</feature>
<dbReference type="InterPro" id="IPR001867">
    <property type="entry name" value="OmpR/PhoB-type_DNA-bd"/>
</dbReference>
<keyword evidence="2" id="KW-0963">Cytoplasm</keyword>
<dbReference type="InterPro" id="IPR039420">
    <property type="entry name" value="WalR-like"/>
</dbReference>
<evidence type="ECO:0000313" key="13">
    <source>
        <dbReference type="Proteomes" id="UP000631034"/>
    </source>
</evidence>
<dbReference type="GO" id="GO:0032993">
    <property type="term" value="C:protein-DNA complex"/>
    <property type="evidence" value="ECO:0007669"/>
    <property type="project" value="TreeGrafter"/>
</dbReference>
<evidence type="ECO:0000256" key="1">
    <source>
        <dbReference type="ARBA" id="ARBA00004496"/>
    </source>
</evidence>
<keyword evidence="5" id="KW-0805">Transcription regulation</keyword>
<dbReference type="Gene3D" id="1.10.10.10">
    <property type="entry name" value="Winged helix-like DNA-binding domain superfamily/Winged helix DNA-binding domain"/>
    <property type="match status" value="1"/>
</dbReference>
<dbReference type="PANTHER" id="PTHR48111">
    <property type="entry name" value="REGULATOR OF RPOS"/>
    <property type="match status" value="1"/>
</dbReference>
<dbReference type="PROSITE" id="PS50110">
    <property type="entry name" value="RESPONSE_REGULATORY"/>
    <property type="match status" value="1"/>
</dbReference>
<feature type="domain" description="Response regulatory" evidence="10">
    <location>
        <begin position="2"/>
        <end position="116"/>
    </location>
</feature>